<dbReference type="Gene3D" id="2.60.40.10">
    <property type="entry name" value="Immunoglobulins"/>
    <property type="match status" value="1"/>
</dbReference>
<accession>A0A3B4GN20</accession>
<dbReference type="PROSITE" id="PS50835">
    <property type="entry name" value="IG_LIKE"/>
    <property type="match status" value="1"/>
</dbReference>
<dbReference type="InterPro" id="IPR042454">
    <property type="entry name" value="CLMP"/>
</dbReference>
<dbReference type="SMART" id="SM00409">
    <property type="entry name" value="IG"/>
    <property type="match status" value="1"/>
</dbReference>
<feature type="domain" description="Ig-like" evidence="1">
    <location>
        <begin position="37"/>
        <end position="135"/>
    </location>
</feature>
<dbReference type="InterPro" id="IPR013783">
    <property type="entry name" value="Ig-like_fold"/>
</dbReference>
<dbReference type="PANTHER" id="PTHR44783:SF1">
    <property type="entry name" value="CXADR-LIKE MEMBRANE PROTEIN"/>
    <property type="match status" value="1"/>
</dbReference>
<reference evidence="2" key="1">
    <citation type="submission" date="2023-09" db="UniProtKB">
        <authorList>
            <consortium name="Ensembl"/>
        </authorList>
    </citation>
    <scope>IDENTIFICATION</scope>
</reference>
<dbReference type="SUPFAM" id="SSF48726">
    <property type="entry name" value="Immunoglobulin"/>
    <property type="match status" value="1"/>
</dbReference>
<evidence type="ECO:0000313" key="2">
    <source>
        <dbReference type="Ensembl" id="ENSPNYP00000024492.1"/>
    </source>
</evidence>
<proteinExistence type="predicted"/>
<dbReference type="GO" id="GO:0009986">
    <property type="term" value="C:cell surface"/>
    <property type="evidence" value="ECO:0007669"/>
    <property type="project" value="TreeGrafter"/>
</dbReference>
<name>A0A3B4GN20_9CICH</name>
<evidence type="ECO:0000259" key="1">
    <source>
        <dbReference type="PROSITE" id="PS50835"/>
    </source>
</evidence>
<dbReference type="AlphaFoldDB" id="A0A3B4GN20"/>
<dbReference type="GeneTree" id="ENSGT00940000164937"/>
<dbReference type="GO" id="GO:0016020">
    <property type="term" value="C:membrane"/>
    <property type="evidence" value="ECO:0007669"/>
    <property type="project" value="InterPro"/>
</dbReference>
<dbReference type="InterPro" id="IPR013106">
    <property type="entry name" value="Ig_V-set"/>
</dbReference>
<dbReference type="PANTHER" id="PTHR44783">
    <property type="entry name" value="CXADR-LIKE MEMBRANE PROTEIN"/>
    <property type="match status" value="1"/>
</dbReference>
<dbReference type="InterPro" id="IPR036179">
    <property type="entry name" value="Ig-like_dom_sf"/>
</dbReference>
<dbReference type="InterPro" id="IPR003599">
    <property type="entry name" value="Ig_sub"/>
</dbReference>
<dbReference type="GO" id="GO:0005881">
    <property type="term" value="C:cytoplasmic microtubule"/>
    <property type="evidence" value="ECO:0007669"/>
    <property type="project" value="InterPro"/>
</dbReference>
<dbReference type="InterPro" id="IPR007110">
    <property type="entry name" value="Ig-like_dom"/>
</dbReference>
<dbReference type="Ensembl" id="ENSPNYT00000025090.1">
    <property type="protein sequence ID" value="ENSPNYP00000024492.1"/>
    <property type="gene ID" value="ENSPNYG00000018508.1"/>
</dbReference>
<organism evidence="2">
    <name type="scientific">Pundamilia nyererei</name>
    <dbReference type="NCBI Taxonomy" id="303518"/>
    <lineage>
        <taxon>Eukaryota</taxon>
        <taxon>Metazoa</taxon>
        <taxon>Chordata</taxon>
        <taxon>Craniata</taxon>
        <taxon>Vertebrata</taxon>
        <taxon>Euteleostomi</taxon>
        <taxon>Actinopterygii</taxon>
        <taxon>Neopterygii</taxon>
        <taxon>Teleostei</taxon>
        <taxon>Neoteleostei</taxon>
        <taxon>Acanthomorphata</taxon>
        <taxon>Ovalentaria</taxon>
        <taxon>Cichlomorphae</taxon>
        <taxon>Cichliformes</taxon>
        <taxon>Cichlidae</taxon>
        <taxon>African cichlids</taxon>
        <taxon>Pseudocrenilabrinae</taxon>
        <taxon>Haplochromini</taxon>
        <taxon>Pundamilia</taxon>
    </lineage>
</organism>
<dbReference type="Pfam" id="PF07686">
    <property type="entry name" value="V-set"/>
    <property type="match status" value="1"/>
</dbReference>
<protein>
    <recommendedName>
        <fullName evidence="1">Ig-like domain-containing protein</fullName>
    </recommendedName>
</protein>
<sequence>MLISDAVNNDLEEACISTVLLGVLMTCAQTVMKRVVGDNATLPCHHHFWVGDHPTLDIEWLLLKPTNRQRVVITYFSGRVFDPNEGQRGRVAFAGEYLKGDASLLISDLSLTDSGEYSCKVKTGPRYHWSTISLTVLGK</sequence>